<accession>A0ACB9Q7C4</accession>
<evidence type="ECO:0000313" key="2">
    <source>
        <dbReference type="Proteomes" id="UP000828941"/>
    </source>
</evidence>
<comment type="caution">
    <text evidence="1">The sequence shown here is derived from an EMBL/GenBank/DDBJ whole genome shotgun (WGS) entry which is preliminary data.</text>
</comment>
<organism evidence="1 2">
    <name type="scientific">Bauhinia variegata</name>
    <name type="common">Purple orchid tree</name>
    <name type="synonym">Phanera variegata</name>
    <dbReference type="NCBI Taxonomy" id="167791"/>
    <lineage>
        <taxon>Eukaryota</taxon>
        <taxon>Viridiplantae</taxon>
        <taxon>Streptophyta</taxon>
        <taxon>Embryophyta</taxon>
        <taxon>Tracheophyta</taxon>
        <taxon>Spermatophyta</taxon>
        <taxon>Magnoliopsida</taxon>
        <taxon>eudicotyledons</taxon>
        <taxon>Gunneridae</taxon>
        <taxon>Pentapetalae</taxon>
        <taxon>rosids</taxon>
        <taxon>fabids</taxon>
        <taxon>Fabales</taxon>
        <taxon>Fabaceae</taxon>
        <taxon>Cercidoideae</taxon>
        <taxon>Cercideae</taxon>
        <taxon>Bauhiniinae</taxon>
        <taxon>Bauhinia</taxon>
    </lineage>
</organism>
<reference evidence="1 2" key="1">
    <citation type="journal article" date="2022" name="DNA Res.">
        <title>Chromosomal-level genome assembly of the orchid tree Bauhinia variegata (Leguminosae; Cercidoideae) supports the allotetraploid origin hypothesis of Bauhinia.</title>
        <authorList>
            <person name="Zhong Y."/>
            <person name="Chen Y."/>
            <person name="Zheng D."/>
            <person name="Pang J."/>
            <person name="Liu Y."/>
            <person name="Luo S."/>
            <person name="Meng S."/>
            <person name="Qian L."/>
            <person name="Wei D."/>
            <person name="Dai S."/>
            <person name="Zhou R."/>
        </authorList>
    </citation>
    <scope>NUCLEOTIDE SEQUENCE [LARGE SCALE GENOMIC DNA]</scope>
    <source>
        <strain evidence="1">BV-YZ2020</strain>
    </source>
</reference>
<dbReference type="EMBL" id="CM039426">
    <property type="protein sequence ID" value="KAI4356711.1"/>
    <property type="molecule type" value="Genomic_DNA"/>
</dbReference>
<sequence>MGQQLSLRRKHREGMGPTFFDANLYTQGSMGGVSEPLRPKPGQLSLSQLRVYESSQSPHSMPASVTVQSGTAGLTGTYGSPLGQINPGYSTGPEMVLHFTLERLTIFPSIVWRMILLLPHFLQLLQPELHPVDPSDPVKPLASPVASIGSSISEPSLPTRGALDEYQIVAQKGVVSGVPEIILRCVTRDEAALAVALKEKAQASTPYGPLDRSSGPSVSFPPPVHSIIFSILGVIIQHIQNKCQSMKISPYEEQNGITLGIYISLFLYAMALLAEFGCKISNQALFLLVKRFSPLLGTLVVIMHIFLLSLKFGCFTLTLWAIFLVEALLSSLQEMMQIYRCLSDKLSSISEIMNAYFHSISEKAKKYFHWEDELPQ</sequence>
<protein>
    <submittedName>
        <fullName evidence="1">Uncharacterized protein</fullName>
    </submittedName>
</protein>
<dbReference type="Proteomes" id="UP000828941">
    <property type="component" value="Chromosome 1"/>
</dbReference>
<keyword evidence="2" id="KW-1185">Reference proteome</keyword>
<name>A0ACB9Q7C4_BAUVA</name>
<proteinExistence type="predicted"/>
<gene>
    <name evidence="1" type="ORF">L6164_000710</name>
</gene>
<evidence type="ECO:0000313" key="1">
    <source>
        <dbReference type="EMBL" id="KAI4356711.1"/>
    </source>
</evidence>